<dbReference type="STRING" id="1184609.KILIM_057_00360"/>
<feature type="transmembrane region" description="Helical" evidence="1">
    <location>
        <begin position="20"/>
        <end position="39"/>
    </location>
</feature>
<dbReference type="OrthoDB" id="4371099at2"/>
<proteinExistence type="predicted"/>
<accession>K6WCY8</accession>
<organism evidence="2 3">
    <name type="scientific">Kineosphaera limosa NBRC 100340</name>
    <dbReference type="NCBI Taxonomy" id="1184609"/>
    <lineage>
        <taxon>Bacteria</taxon>
        <taxon>Bacillati</taxon>
        <taxon>Actinomycetota</taxon>
        <taxon>Actinomycetes</taxon>
        <taxon>Micrococcales</taxon>
        <taxon>Dermatophilaceae</taxon>
        <taxon>Kineosphaera</taxon>
    </lineage>
</organism>
<keyword evidence="1" id="KW-0812">Transmembrane</keyword>
<feature type="transmembrane region" description="Helical" evidence="1">
    <location>
        <begin position="124"/>
        <end position="154"/>
    </location>
</feature>
<keyword evidence="1" id="KW-1133">Transmembrane helix</keyword>
<evidence type="ECO:0000256" key="1">
    <source>
        <dbReference type="SAM" id="Phobius"/>
    </source>
</evidence>
<feature type="transmembrane region" description="Helical" evidence="1">
    <location>
        <begin position="94"/>
        <end position="118"/>
    </location>
</feature>
<feature type="transmembrane region" description="Helical" evidence="1">
    <location>
        <begin position="219"/>
        <end position="239"/>
    </location>
</feature>
<gene>
    <name evidence="2" type="ORF">KILIM_057_00360</name>
</gene>
<keyword evidence="3" id="KW-1185">Reference proteome</keyword>
<feature type="transmembrane region" description="Helical" evidence="1">
    <location>
        <begin position="51"/>
        <end position="73"/>
    </location>
</feature>
<reference evidence="2 3" key="1">
    <citation type="submission" date="2012-08" db="EMBL/GenBank/DDBJ databases">
        <title>Whole genome shotgun sequence of Kineosphaera limosa NBRC 100340.</title>
        <authorList>
            <person name="Yoshida I."/>
            <person name="Isaki S."/>
            <person name="Hosoyama A."/>
            <person name="Tsuchikane K."/>
            <person name="Katsumata H."/>
            <person name="Ando Y."/>
            <person name="Ohji S."/>
            <person name="Hamada M."/>
            <person name="Tamura T."/>
            <person name="Yamazoe A."/>
            <person name="Yamazaki S."/>
            <person name="Fujita N."/>
        </authorList>
    </citation>
    <scope>NUCLEOTIDE SEQUENCE [LARGE SCALE GENOMIC DNA]</scope>
    <source>
        <strain evidence="2 3">NBRC 100340</strain>
    </source>
</reference>
<dbReference type="eggNOG" id="ENOG50341WG">
    <property type="taxonomic scope" value="Bacteria"/>
</dbReference>
<keyword evidence="1" id="KW-0472">Membrane</keyword>
<evidence type="ECO:0000313" key="3">
    <source>
        <dbReference type="Proteomes" id="UP000008366"/>
    </source>
</evidence>
<dbReference type="Proteomes" id="UP000008366">
    <property type="component" value="Unassembled WGS sequence"/>
</dbReference>
<feature type="transmembrane region" description="Helical" evidence="1">
    <location>
        <begin position="175"/>
        <end position="199"/>
    </location>
</feature>
<dbReference type="EMBL" id="BAHD01000057">
    <property type="protein sequence ID" value="GAB97145.1"/>
    <property type="molecule type" value="Genomic_DNA"/>
</dbReference>
<comment type="caution">
    <text evidence="2">The sequence shown here is derived from an EMBL/GenBank/DDBJ whole genome shotgun (WGS) entry which is preliminary data.</text>
</comment>
<sequence>MWQAMQAEWREATSWPFESLLVVLANAGLFLVAVFVVPVEFRDWLVTLHGPLAFAMLLQSWMVADVPATNVLGSSPRRALQALQDPDPAAMRHYLLAKIALMWLLTAPACAVTAVVIGVRHHDILSAVSVALTLLVIPLPMLAIASWLGILLPYQQRSLTWRWRHRRDWRTQTRWLVLIFAPWFAVPPIGSALLAALFIVPRLLGLPRGQRWGPEPFLLGALLVIAVSVPVFFLGRWIALQLVRRRRAALLRYLGSPTAG</sequence>
<evidence type="ECO:0000313" key="2">
    <source>
        <dbReference type="EMBL" id="GAB97145.1"/>
    </source>
</evidence>
<dbReference type="RefSeq" id="WP_006593677.1">
    <property type="nucleotide sequence ID" value="NZ_BAHD01000057.1"/>
</dbReference>
<dbReference type="AlphaFoldDB" id="K6WCY8"/>
<protein>
    <submittedName>
        <fullName evidence="2">Uncharacterized protein</fullName>
    </submittedName>
</protein>
<name>K6WCY8_9MICO</name>